<dbReference type="EMBL" id="JAULJE010000013">
    <property type="protein sequence ID" value="KAK1335966.1"/>
    <property type="molecule type" value="Genomic_DNA"/>
</dbReference>
<gene>
    <name evidence="10" type="ORF">QTO34_003766</name>
</gene>
<dbReference type="PRINTS" id="PR00722">
    <property type="entry name" value="CHYMOTRYPSIN"/>
</dbReference>
<dbReference type="GO" id="GO:0006508">
    <property type="term" value="P:proteolysis"/>
    <property type="evidence" value="ECO:0007669"/>
    <property type="project" value="UniProtKB-KW"/>
</dbReference>
<dbReference type="PANTHER" id="PTHR24252:SF7">
    <property type="entry name" value="HYALIN"/>
    <property type="match status" value="1"/>
</dbReference>
<evidence type="ECO:0000256" key="4">
    <source>
        <dbReference type="ARBA" id="ARBA00023157"/>
    </source>
</evidence>
<keyword evidence="1 6" id="KW-0645">Protease</keyword>
<evidence type="ECO:0000313" key="10">
    <source>
        <dbReference type="EMBL" id="KAK1335966.1"/>
    </source>
</evidence>
<evidence type="ECO:0000256" key="2">
    <source>
        <dbReference type="ARBA" id="ARBA00022801"/>
    </source>
</evidence>
<dbReference type="GO" id="GO:0004252">
    <property type="term" value="F:serine-type endopeptidase activity"/>
    <property type="evidence" value="ECO:0007669"/>
    <property type="project" value="InterPro"/>
</dbReference>
<organism evidence="10 11">
    <name type="scientific">Cnephaeus nilssonii</name>
    <name type="common">Northern bat</name>
    <name type="synonym">Eptesicus nilssonii</name>
    <dbReference type="NCBI Taxonomy" id="3371016"/>
    <lineage>
        <taxon>Eukaryota</taxon>
        <taxon>Metazoa</taxon>
        <taxon>Chordata</taxon>
        <taxon>Craniata</taxon>
        <taxon>Vertebrata</taxon>
        <taxon>Euteleostomi</taxon>
        <taxon>Mammalia</taxon>
        <taxon>Eutheria</taxon>
        <taxon>Laurasiatheria</taxon>
        <taxon>Chiroptera</taxon>
        <taxon>Yangochiroptera</taxon>
        <taxon>Vespertilionidae</taxon>
        <taxon>Cnephaeus</taxon>
    </lineage>
</organism>
<dbReference type="PROSITE" id="PS50240">
    <property type="entry name" value="TRYPSIN_DOM"/>
    <property type="match status" value="1"/>
</dbReference>
<dbReference type="InterPro" id="IPR018114">
    <property type="entry name" value="TRYPSIN_HIS"/>
</dbReference>
<evidence type="ECO:0000313" key="11">
    <source>
        <dbReference type="Proteomes" id="UP001177744"/>
    </source>
</evidence>
<feature type="domain" description="CUB" evidence="8">
    <location>
        <begin position="468"/>
        <end position="576"/>
    </location>
</feature>
<keyword evidence="3 6" id="KW-0720">Serine protease</keyword>
<sequence length="969" mass="106681">MRPWVRMKLNPGSGRGRVPLDPGEAGSRVREKTLNLKMPMSKNKLFLLLGMICLEQGKSATLSLSKAPTCGQSLVKTQPWNYLNDFSRIVGGSQVVKGSYPWQVSLKRRQKHICGGTIISPQWVITAAHCVANRNTASTLNVTAGKHDLSHEEPGEQTLTIESIIIHPQFSTKKPMDYDIALLKMAGTFRFGPFVGPMCLPEPGERFKAGLICTTAGWGRLTEDGILPQVLQEVNLPILTQEECVAALLTLKKPISGQTFLCTGFLDGGRDACQGDSGGSLMCRNKKGTWTLAGVTSWGSGCGRGWRNNVQKDDQGSPGIFTDLSKVLPWIRKHIHMGKRRKSSRAACREKDRVVRESEGELHFPESPYLYYDSKQLCVWTLLVPEDMHVLLSFSHLDAESCDRNYLSMHSLEDRLLGKFCGESLASSVLVASNSLRLKFISDATDYAVGFNLTYKARKPNYLPESGCSALTVLFEEGLIQSLHYPEDYNDMANCNWVFQAPKHYLIKNLEIEESGDCTSDYVTVHRDVERKKEIARLCGFAAPAPVLSSSGVMLISFQSDENVTFRGFQATVSFIPETDLNISRSEDGSMFLETWDVLPEEDNASAPAVNSHLQRSGGSTPAPALTDAVWEELKQLLVNIDRELHQMTFLHNAQRTGQSQDEEEGMEWVATCVAWQRQQAEDVARQQEAAEGGCSHEKRDPLLQQQEQKNQRAGAPPGSSGPNHRKYLLVAAGIPWLAAPSFIFKVHRSNYCFCHHIAFFSVSSCIPLIRDIFSSEGDVVLHRRCCLVGQRLYILQQGKQMFLLSFFQQALAEGLFFARPYYQAGHLERGCAIYLSGNTEDCAGKMRRENGGKRQTTKKATGKGEHSFPPTRTSNLPPASRGQGALCQGSSERAGSRPGWRGGHVTGQGCFTGNEETPGRGSPWMPPGPGAGQVQSQSHARKEPSNAAPRAGGRGGGSPGRAPAASRR</sequence>
<feature type="domain" description="CUB" evidence="8">
    <location>
        <begin position="348"/>
        <end position="458"/>
    </location>
</feature>
<dbReference type="Gene3D" id="2.60.120.290">
    <property type="entry name" value="Spermadhesin, CUB domain"/>
    <property type="match status" value="2"/>
</dbReference>
<keyword evidence="2 6" id="KW-0378">Hydrolase</keyword>
<dbReference type="InterPro" id="IPR033116">
    <property type="entry name" value="TRYPSIN_SER"/>
</dbReference>
<keyword evidence="4 5" id="KW-1015">Disulfide bond</keyword>
<proteinExistence type="predicted"/>
<dbReference type="InterPro" id="IPR035914">
    <property type="entry name" value="Sperma_CUB_dom_sf"/>
</dbReference>
<dbReference type="Gene3D" id="2.40.10.10">
    <property type="entry name" value="Trypsin-like serine proteases"/>
    <property type="match status" value="1"/>
</dbReference>
<accession>A0AA40HR73</accession>
<comment type="caution">
    <text evidence="10">The sequence shown here is derived from an EMBL/GenBank/DDBJ whole genome shotgun (WGS) entry which is preliminary data.</text>
</comment>
<dbReference type="PROSITE" id="PS01180">
    <property type="entry name" value="CUB"/>
    <property type="match status" value="2"/>
</dbReference>
<dbReference type="PROSITE" id="PS00134">
    <property type="entry name" value="TRYPSIN_HIS"/>
    <property type="match status" value="1"/>
</dbReference>
<reference evidence="10" key="1">
    <citation type="submission" date="2023-06" db="EMBL/GenBank/DDBJ databases">
        <title>Reference genome for the Northern bat (Eptesicus nilssonii), a most northern bat species.</title>
        <authorList>
            <person name="Laine V.N."/>
            <person name="Pulliainen A.T."/>
            <person name="Lilley T.M."/>
        </authorList>
    </citation>
    <scope>NUCLEOTIDE SEQUENCE</scope>
    <source>
        <strain evidence="10">BLF_Eptnil</strain>
        <tissue evidence="10">Kidney</tissue>
    </source>
</reference>
<comment type="caution">
    <text evidence="5">Lacks conserved residue(s) required for the propagation of feature annotation.</text>
</comment>
<dbReference type="GO" id="GO:0007340">
    <property type="term" value="P:acrosome reaction"/>
    <property type="evidence" value="ECO:0007669"/>
    <property type="project" value="TreeGrafter"/>
</dbReference>
<dbReference type="InterPro" id="IPR009003">
    <property type="entry name" value="Peptidase_S1_PA"/>
</dbReference>
<dbReference type="AlphaFoldDB" id="A0AA40HR73"/>
<dbReference type="InterPro" id="IPR001254">
    <property type="entry name" value="Trypsin_dom"/>
</dbReference>
<dbReference type="CDD" id="cd00041">
    <property type="entry name" value="CUB"/>
    <property type="match status" value="2"/>
</dbReference>
<dbReference type="Pfam" id="PF00089">
    <property type="entry name" value="Trypsin"/>
    <property type="match status" value="1"/>
</dbReference>
<evidence type="ECO:0000256" key="1">
    <source>
        <dbReference type="ARBA" id="ARBA00022670"/>
    </source>
</evidence>
<dbReference type="SMART" id="SM00020">
    <property type="entry name" value="Tryp_SPc"/>
    <property type="match status" value="1"/>
</dbReference>
<evidence type="ECO:0000256" key="7">
    <source>
        <dbReference type="SAM" id="MobiDB-lite"/>
    </source>
</evidence>
<feature type="disulfide bond" evidence="5">
    <location>
        <begin position="468"/>
        <end position="495"/>
    </location>
</feature>
<dbReference type="SMART" id="SM00042">
    <property type="entry name" value="CUB"/>
    <property type="match status" value="2"/>
</dbReference>
<dbReference type="InterPro" id="IPR043504">
    <property type="entry name" value="Peptidase_S1_PA_chymotrypsin"/>
</dbReference>
<dbReference type="SUPFAM" id="SSF50494">
    <property type="entry name" value="Trypsin-like serine proteases"/>
    <property type="match status" value="1"/>
</dbReference>
<evidence type="ECO:0000256" key="6">
    <source>
        <dbReference type="RuleBase" id="RU363034"/>
    </source>
</evidence>
<evidence type="ECO:0000259" key="8">
    <source>
        <dbReference type="PROSITE" id="PS01180"/>
    </source>
</evidence>
<dbReference type="FunFam" id="2.40.10.10:FF:000003">
    <property type="entry name" value="Transmembrane serine protease 3"/>
    <property type="match status" value="1"/>
</dbReference>
<dbReference type="PANTHER" id="PTHR24252">
    <property type="entry name" value="ACROSIN-RELATED"/>
    <property type="match status" value="1"/>
</dbReference>
<dbReference type="Pfam" id="PF00431">
    <property type="entry name" value="CUB"/>
    <property type="match status" value="2"/>
</dbReference>
<protein>
    <recommendedName>
        <fullName evidence="12">Ovochymase-2</fullName>
    </recommendedName>
</protein>
<dbReference type="SUPFAM" id="SSF49854">
    <property type="entry name" value="Spermadhesin, CUB domain"/>
    <property type="match status" value="2"/>
</dbReference>
<dbReference type="PROSITE" id="PS00135">
    <property type="entry name" value="TRYPSIN_SER"/>
    <property type="match status" value="1"/>
</dbReference>
<feature type="non-terminal residue" evidence="10">
    <location>
        <position position="969"/>
    </location>
</feature>
<dbReference type="InterPro" id="IPR000859">
    <property type="entry name" value="CUB_dom"/>
</dbReference>
<evidence type="ECO:0000259" key="9">
    <source>
        <dbReference type="PROSITE" id="PS50240"/>
    </source>
</evidence>
<evidence type="ECO:0000256" key="5">
    <source>
        <dbReference type="PROSITE-ProRule" id="PRU00059"/>
    </source>
</evidence>
<keyword evidence="11" id="KW-1185">Reference proteome</keyword>
<evidence type="ECO:0000256" key="3">
    <source>
        <dbReference type="ARBA" id="ARBA00022825"/>
    </source>
</evidence>
<dbReference type="CDD" id="cd00190">
    <property type="entry name" value="Tryp_SPc"/>
    <property type="match status" value="1"/>
</dbReference>
<dbReference type="InterPro" id="IPR001314">
    <property type="entry name" value="Peptidase_S1A"/>
</dbReference>
<feature type="region of interest" description="Disordered" evidence="7">
    <location>
        <begin position="845"/>
        <end position="969"/>
    </location>
</feature>
<evidence type="ECO:0008006" key="12">
    <source>
        <dbReference type="Google" id="ProtNLM"/>
    </source>
</evidence>
<name>A0AA40HR73_CNENI</name>
<feature type="domain" description="Peptidase S1" evidence="9">
    <location>
        <begin position="89"/>
        <end position="336"/>
    </location>
</feature>
<dbReference type="Proteomes" id="UP001177744">
    <property type="component" value="Unassembled WGS sequence"/>
</dbReference>